<dbReference type="AlphaFoldDB" id="U4L0Z9"/>
<gene>
    <name evidence="1" type="ORF">PCON_08088</name>
</gene>
<evidence type="ECO:0000313" key="2">
    <source>
        <dbReference type="Proteomes" id="UP000018144"/>
    </source>
</evidence>
<proteinExistence type="predicted"/>
<organism evidence="1 2">
    <name type="scientific">Pyronema omphalodes (strain CBS 100304)</name>
    <name type="common">Pyronema confluens</name>
    <dbReference type="NCBI Taxonomy" id="1076935"/>
    <lineage>
        <taxon>Eukaryota</taxon>
        <taxon>Fungi</taxon>
        <taxon>Dikarya</taxon>
        <taxon>Ascomycota</taxon>
        <taxon>Pezizomycotina</taxon>
        <taxon>Pezizomycetes</taxon>
        <taxon>Pezizales</taxon>
        <taxon>Pyronemataceae</taxon>
        <taxon>Pyronema</taxon>
    </lineage>
</organism>
<accession>U4L0Z9</accession>
<name>U4L0Z9_PYROM</name>
<dbReference type="EMBL" id="HF935417">
    <property type="protein sequence ID" value="CCX08495.1"/>
    <property type="molecule type" value="Genomic_DNA"/>
</dbReference>
<sequence>MFAPHLRTSHLATLLQRAPLSLRPSPAPLPNGADIILFPLLSLLVLLKPDAHDPIIIAPKIDRILSCNTSSALIILVVGKAEIAWDLQLSLHTTFPEVTILPVDRIEEIPGMLAEMVKGSRETIPSEADRGKDNVGTNVEEALKVMGLREHSRLVLLDLFGGFGEMAVAAKMRDQRLRVLEEGDRMELEGFFAEERVVDLDAMMMG</sequence>
<dbReference type="OrthoDB" id="10417844at2759"/>
<keyword evidence="2" id="KW-1185">Reference proteome</keyword>
<dbReference type="Proteomes" id="UP000018144">
    <property type="component" value="Unassembled WGS sequence"/>
</dbReference>
<evidence type="ECO:0000313" key="1">
    <source>
        <dbReference type="EMBL" id="CCX08495.1"/>
    </source>
</evidence>
<protein>
    <submittedName>
        <fullName evidence="1">Uncharacterized protein</fullName>
    </submittedName>
</protein>
<reference evidence="1 2" key="1">
    <citation type="journal article" date="2013" name="PLoS Genet.">
        <title>The genome and development-dependent transcriptomes of Pyronema confluens: a window into fungal evolution.</title>
        <authorList>
            <person name="Traeger S."/>
            <person name="Altegoer F."/>
            <person name="Freitag M."/>
            <person name="Gabaldon T."/>
            <person name="Kempken F."/>
            <person name="Kumar A."/>
            <person name="Marcet-Houben M."/>
            <person name="Poggeler S."/>
            <person name="Stajich J.E."/>
            <person name="Nowrousian M."/>
        </authorList>
    </citation>
    <scope>NUCLEOTIDE SEQUENCE [LARGE SCALE GENOMIC DNA]</scope>
    <source>
        <strain evidence="2">CBS 100304</strain>
        <tissue evidence="1">Vegetative mycelium</tissue>
    </source>
</reference>